<evidence type="ECO:0000256" key="5">
    <source>
        <dbReference type="ARBA" id="ARBA00023180"/>
    </source>
</evidence>
<keyword evidence="4" id="KW-0378">Hydrolase</keyword>
<sequence>MSGHSSPLSILRPEVQQALHAKPTDWTHCSLFQWNDRPVTVLPLIKKLIDNNINVWIYSGDVDSKVSVTATRYAINVLKLPIVTPWYPWYSENEIGGYAVEYKGLVFATVRGAGHLVPSWQPERAFNLIFALLSGYPPFGSPK</sequence>
<comment type="caution">
    <text evidence="6">The sequence shown here is derived from an EMBL/GenBank/DDBJ whole genome shotgun (WGS) entry which is preliminary data.</text>
</comment>
<protein>
    <submittedName>
        <fullName evidence="6">Calponin</fullName>
    </submittedName>
</protein>
<dbReference type="PANTHER" id="PTHR11802">
    <property type="entry name" value="SERINE PROTEASE FAMILY S10 SERINE CARBOXYPEPTIDASE"/>
    <property type="match status" value="1"/>
</dbReference>
<dbReference type="PANTHER" id="PTHR11802:SF470">
    <property type="entry name" value="CARBOXYPEPTIDASE"/>
    <property type="match status" value="1"/>
</dbReference>
<evidence type="ECO:0000256" key="4">
    <source>
        <dbReference type="ARBA" id="ARBA00022801"/>
    </source>
</evidence>
<dbReference type="EMBL" id="JASCZI010152530">
    <property type="protein sequence ID" value="MED6176289.1"/>
    <property type="molecule type" value="Genomic_DNA"/>
</dbReference>
<accession>A0ABU6VT12</accession>
<comment type="similarity">
    <text evidence="1">Belongs to the peptidase S10 family.</text>
</comment>
<evidence type="ECO:0000256" key="1">
    <source>
        <dbReference type="ARBA" id="ARBA00009431"/>
    </source>
</evidence>
<keyword evidence="5" id="KW-0325">Glycoprotein</keyword>
<evidence type="ECO:0000313" key="6">
    <source>
        <dbReference type="EMBL" id="MED6176289.1"/>
    </source>
</evidence>
<dbReference type="Pfam" id="PF00450">
    <property type="entry name" value="Peptidase_S10"/>
    <property type="match status" value="1"/>
</dbReference>
<dbReference type="Proteomes" id="UP001341840">
    <property type="component" value="Unassembled WGS sequence"/>
</dbReference>
<keyword evidence="7" id="KW-1185">Reference proteome</keyword>
<gene>
    <name evidence="6" type="primary">SCP1_4</name>
    <name evidence="6" type="ORF">PIB30_086697</name>
</gene>
<dbReference type="InterPro" id="IPR029058">
    <property type="entry name" value="AB_hydrolase_fold"/>
</dbReference>
<keyword evidence="2" id="KW-0121">Carboxypeptidase</keyword>
<dbReference type="Gene3D" id="6.10.250.940">
    <property type="match status" value="1"/>
</dbReference>
<dbReference type="PROSITE" id="PS00560">
    <property type="entry name" value="CARBOXYPEPT_SER_HIS"/>
    <property type="match status" value="1"/>
</dbReference>
<dbReference type="InterPro" id="IPR033124">
    <property type="entry name" value="Ser_caboxypep_his_AS"/>
</dbReference>
<organism evidence="6 7">
    <name type="scientific">Stylosanthes scabra</name>
    <dbReference type="NCBI Taxonomy" id="79078"/>
    <lineage>
        <taxon>Eukaryota</taxon>
        <taxon>Viridiplantae</taxon>
        <taxon>Streptophyta</taxon>
        <taxon>Embryophyta</taxon>
        <taxon>Tracheophyta</taxon>
        <taxon>Spermatophyta</taxon>
        <taxon>Magnoliopsida</taxon>
        <taxon>eudicotyledons</taxon>
        <taxon>Gunneridae</taxon>
        <taxon>Pentapetalae</taxon>
        <taxon>rosids</taxon>
        <taxon>fabids</taxon>
        <taxon>Fabales</taxon>
        <taxon>Fabaceae</taxon>
        <taxon>Papilionoideae</taxon>
        <taxon>50 kb inversion clade</taxon>
        <taxon>dalbergioids sensu lato</taxon>
        <taxon>Dalbergieae</taxon>
        <taxon>Pterocarpus clade</taxon>
        <taxon>Stylosanthes</taxon>
    </lineage>
</organism>
<evidence type="ECO:0000256" key="2">
    <source>
        <dbReference type="ARBA" id="ARBA00022645"/>
    </source>
</evidence>
<dbReference type="InterPro" id="IPR001563">
    <property type="entry name" value="Peptidase_S10"/>
</dbReference>
<evidence type="ECO:0000256" key="3">
    <source>
        <dbReference type="ARBA" id="ARBA00022670"/>
    </source>
</evidence>
<keyword evidence="3" id="KW-0645">Protease</keyword>
<reference evidence="6 7" key="1">
    <citation type="journal article" date="2023" name="Plants (Basel)">
        <title>Bridging the Gap: Combining Genomics and Transcriptomics Approaches to Understand Stylosanthes scabra, an Orphan Legume from the Brazilian Caatinga.</title>
        <authorList>
            <person name="Ferreira-Neto J.R.C."/>
            <person name="da Silva M.D."/>
            <person name="Binneck E."/>
            <person name="de Melo N.F."/>
            <person name="da Silva R.H."/>
            <person name="de Melo A.L.T.M."/>
            <person name="Pandolfi V."/>
            <person name="Bustamante F.O."/>
            <person name="Brasileiro-Vidal A.C."/>
            <person name="Benko-Iseppon A.M."/>
        </authorList>
    </citation>
    <scope>NUCLEOTIDE SEQUENCE [LARGE SCALE GENOMIC DNA]</scope>
    <source>
        <tissue evidence="6">Leaves</tissue>
    </source>
</reference>
<dbReference type="SUPFAM" id="SSF53474">
    <property type="entry name" value="alpha/beta-Hydrolases"/>
    <property type="match status" value="1"/>
</dbReference>
<proteinExistence type="inferred from homology"/>
<evidence type="ECO:0000313" key="7">
    <source>
        <dbReference type="Proteomes" id="UP001341840"/>
    </source>
</evidence>
<dbReference type="Gene3D" id="3.40.50.11320">
    <property type="match status" value="1"/>
</dbReference>
<name>A0ABU6VT12_9FABA</name>